<dbReference type="PANTHER" id="PTHR36529:SF1">
    <property type="entry name" value="GLYCOSYLTRANSFERASE"/>
    <property type="match status" value="1"/>
</dbReference>
<dbReference type="InterPro" id="IPR029044">
    <property type="entry name" value="Nucleotide-diphossugar_trans"/>
</dbReference>
<dbReference type="InterPro" id="IPR018641">
    <property type="entry name" value="Trfase_1_rSAM/seldom-assoc"/>
</dbReference>
<gene>
    <name evidence="2" type="ORF">C451_08403</name>
</gene>
<feature type="region of interest" description="Disordered" evidence="1">
    <location>
        <begin position="1"/>
        <end position="28"/>
    </location>
</feature>
<evidence type="ECO:0000256" key="1">
    <source>
        <dbReference type="SAM" id="MobiDB-lite"/>
    </source>
</evidence>
<proteinExistence type="predicted"/>
<sequence>MGTSDSAGVNKPAIGRASHGVQERRAPSASMTTVAVLCDAPSEGVLADLASSTPLTEGETADLYAAMCADVFRAVETSASDLLVNYRPDESGEPEAELRALADAALEDPDGVRYETQAGSTFAGRIGNTITHLLESEEESSAMAVEPTAPFLTRGVIDGLMMKLRRSDVVLGPTSEGRVYAAGFSAPIDFEEAYTPPAVETLTARANDAGLDVDYGPMTAVIETGTDLAGALAFVRARDRAGREVPQHTAACLGDLDVTLVEADGDLSLRKADTDSP</sequence>
<protein>
    <recommendedName>
        <fullName evidence="4">DUF2064 domain-containing protein</fullName>
    </recommendedName>
</protein>
<organism evidence="2 3">
    <name type="scientific">Halococcus thailandensis JCM 13552</name>
    <dbReference type="NCBI Taxonomy" id="1227457"/>
    <lineage>
        <taxon>Archaea</taxon>
        <taxon>Methanobacteriati</taxon>
        <taxon>Methanobacteriota</taxon>
        <taxon>Stenosarchaea group</taxon>
        <taxon>Halobacteria</taxon>
        <taxon>Halobacteriales</taxon>
        <taxon>Halococcaceae</taxon>
        <taxon>Halococcus</taxon>
    </lineage>
</organism>
<dbReference type="eggNOG" id="arCOG04551">
    <property type="taxonomic scope" value="Archaea"/>
</dbReference>
<comment type="caution">
    <text evidence="2">The sequence shown here is derived from an EMBL/GenBank/DDBJ whole genome shotgun (WGS) entry which is preliminary data.</text>
</comment>
<dbReference type="Proteomes" id="UP000011680">
    <property type="component" value="Unassembled WGS sequence"/>
</dbReference>
<dbReference type="PANTHER" id="PTHR36529">
    <property type="entry name" value="SLL1095 PROTEIN"/>
    <property type="match status" value="1"/>
</dbReference>
<keyword evidence="3" id="KW-1185">Reference proteome</keyword>
<dbReference type="PATRIC" id="fig|1227457.3.peg.1551"/>
<name>M0N7Q3_9EURY</name>
<evidence type="ECO:0000313" key="3">
    <source>
        <dbReference type="Proteomes" id="UP000011680"/>
    </source>
</evidence>
<accession>M0N7Q3</accession>
<reference evidence="2 3" key="1">
    <citation type="journal article" date="2014" name="PLoS Genet.">
        <title>Phylogenetically driven sequencing of extremely halophilic archaea reveals strategies for static and dynamic osmo-response.</title>
        <authorList>
            <person name="Becker E.A."/>
            <person name="Seitzer P.M."/>
            <person name="Tritt A."/>
            <person name="Larsen D."/>
            <person name="Krusor M."/>
            <person name="Yao A.I."/>
            <person name="Wu D."/>
            <person name="Madern D."/>
            <person name="Eisen J.A."/>
            <person name="Darling A.E."/>
            <person name="Facciotti M.T."/>
        </authorList>
    </citation>
    <scope>NUCLEOTIDE SEQUENCE [LARGE SCALE GENOMIC DNA]</scope>
    <source>
        <strain evidence="2 3">JCM 13552</strain>
    </source>
</reference>
<dbReference type="EMBL" id="AOMF01000146">
    <property type="protein sequence ID" value="EMA53967.1"/>
    <property type="molecule type" value="Genomic_DNA"/>
</dbReference>
<evidence type="ECO:0008006" key="4">
    <source>
        <dbReference type="Google" id="ProtNLM"/>
    </source>
</evidence>
<dbReference type="AlphaFoldDB" id="M0N7Q3"/>
<dbReference type="STRING" id="1227457.C451_08403"/>
<dbReference type="Gene3D" id="3.90.550.10">
    <property type="entry name" value="Spore Coat Polysaccharide Biosynthesis Protein SpsA, Chain A"/>
    <property type="match status" value="1"/>
</dbReference>
<evidence type="ECO:0000313" key="2">
    <source>
        <dbReference type="EMBL" id="EMA53967.1"/>
    </source>
</evidence>